<feature type="transmembrane region" description="Helical" evidence="1">
    <location>
        <begin position="38"/>
        <end position="57"/>
    </location>
</feature>
<evidence type="ECO:0008006" key="4">
    <source>
        <dbReference type="Google" id="ProtNLM"/>
    </source>
</evidence>
<dbReference type="Proteomes" id="UP000285655">
    <property type="component" value="Unassembled WGS sequence"/>
</dbReference>
<feature type="transmembrane region" description="Helical" evidence="1">
    <location>
        <begin position="169"/>
        <end position="186"/>
    </location>
</feature>
<feature type="transmembrane region" description="Helical" evidence="1">
    <location>
        <begin position="14"/>
        <end position="32"/>
    </location>
</feature>
<dbReference type="EMBL" id="QZJW01000024">
    <property type="protein sequence ID" value="RJO61251.1"/>
    <property type="molecule type" value="Genomic_DNA"/>
</dbReference>
<feature type="transmembrane region" description="Helical" evidence="1">
    <location>
        <begin position="449"/>
        <end position="468"/>
    </location>
</feature>
<feature type="transmembrane region" description="Helical" evidence="1">
    <location>
        <begin position="417"/>
        <end position="437"/>
    </location>
</feature>
<gene>
    <name evidence="2" type="ORF">C4544_03350</name>
</gene>
<feature type="transmembrane region" description="Helical" evidence="1">
    <location>
        <begin position="144"/>
        <end position="162"/>
    </location>
</feature>
<evidence type="ECO:0000313" key="3">
    <source>
        <dbReference type="Proteomes" id="UP000285655"/>
    </source>
</evidence>
<proteinExistence type="predicted"/>
<feature type="transmembrane region" description="Helical" evidence="1">
    <location>
        <begin position="311"/>
        <end position="329"/>
    </location>
</feature>
<evidence type="ECO:0000313" key="2">
    <source>
        <dbReference type="EMBL" id="RJO61251.1"/>
    </source>
</evidence>
<keyword evidence="1" id="KW-0812">Transmembrane</keyword>
<evidence type="ECO:0000256" key="1">
    <source>
        <dbReference type="SAM" id="Phobius"/>
    </source>
</evidence>
<feature type="transmembrane region" description="Helical" evidence="1">
    <location>
        <begin position="335"/>
        <end position="352"/>
    </location>
</feature>
<feature type="transmembrane region" description="Helical" evidence="1">
    <location>
        <begin position="280"/>
        <end position="299"/>
    </location>
</feature>
<keyword evidence="1" id="KW-0472">Membrane</keyword>
<feature type="transmembrane region" description="Helical" evidence="1">
    <location>
        <begin position="372"/>
        <end position="391"/>
    </location>
</feature>
<feature type="transmembrane region" description="Helical" evidence="1">
    <location>
        <begin position="69"/>
        <end position="88"/>
    </location>
</feature>
<feature type="transmembrane region" description="Helical" evidence="1">
    <location>
        <begin position="221"/>
        <end position="240"/>
    </location>
</feature>
<feature type="transmembrane region" description="Helical" evidence="1">
    <location>
        <begin position="192"/>
        <end position="209"/>
    </location>
</feature>
<name>A0A419DDP3_9BACT</name>
<comment type="caution">
    <text evidence="2">The sequence shown here is derived from an EMBL/GenBank/DDBJ whole genome shotgun (WGS) entry which is preliminary data.</text>
</comment>
<accession>A0A419DDP3</accession>
<dbReference type="AlphaFoldDB" id="A0A419DDP3"/>
<sequence>MSYFFETNPLRKKALLWEVAGLTSILIVEMIFTYNRVLYGVDFALISLPAEGGYRIYSGQIPFRDFHTPAGLPLFYMLAGFFYITGGFSFKAVALYSAVMGAVGTLAVFAILRLNLGGVASLIFSGATAMTLFMPRSHPWLDETAILFYILALTAFSFAYRFREQLSSVQITTLAILSGLTLTASIFEKHNIGLTAFTFTVPLWFFVSFGKDTKLFNRVKGFGICLFSTLFTSLLLIVYFESKGNFFSDISQSTGMMPRLLILLPNAAIKEWLLRDWGRIVFVVYVTVVTLLACFSHLLKLKPKEIFKERGIVSIIISLMAVSYVGHLSSESGGINAFALSGLLLGLLYAMLSKFKDISGNIVVDHIRISNFCFATGLIALAVFLLWWITYLTDFADIVMLKGASTPGRTKVADMPFLIIMLSLACMLFTLGFLCRLPDKRFCSDMKNIFLGSRIFVIILALSPIIYFEYAGGVCKTAIARLLMPFKNISSVQVKFKDIPALNGVYSDKKIVGDIQGLVSWLHPKIDADPTLKNGTGIYVFPHGTSLYGILGVESFRNAYLWLSYKLTFNQLDPDTEEIINQSPKFIVLYNYASPYDPLKRLSLMPMPKLEKVLLEDYSLAAQFGDFLVFQKKYSVGK</sequence>
<protein>
    <recommendedName>
        <fullName evidence="4">Glycosyltransferase RgtA/B/C/D-like domain-containing protein</fullName>
    </recommendedName>
</protein>
<keyword evidence="1" id="KW-1133">Transmembrane helix</keyword>
<reference evidence="2 3" key="1">
    <citation type="journal article" date="2017" name="ISME J.">
        <title>Energy and carbon metabolisms in a deep terrestrial subsurface fluid microbial community.</title>
        <authorList>
            <person name="Momper L."/>
            <person name="Jungbluth S.P."/>
            <person name="Lee M.D."/>
            <person name="Amend J.P."/>
        </authorList>
    </citation>
    <scope>NUCLEOTIDE SEQUENCE [LARGE SCALE GENOMIC DNA]</scope>
    <source>
        <strain evidence="2">SURF_29</strain>
    </source>
</reference>
<organism evidence="2 3">
    <name type="scientific">candidate division WS5 bacterium</name>
    <dbReference type="NCBI Taxonomy" id="2093353"/>
    <lineage>
        <taxon>Bacteria</taxon>
        <taxon>candidate division WS5</taxon>
    </lineage>
</organism>